<dbReference type="RefSeq" id="WP_341350633.1">
    <property type="nucleotide sequence ID" value="NZ_FOTQ01000004.1"/>
</dbReference>
<proteinExistence type="predicted"/>
<reference evidence="1 2" key="1">
    <citation type="submission" date="2016-10" db="EMBL/GenBank/DDBJ databases">
        <authorList>
            <person name="de Groot N.N."/>
        </authorList>
    </citation>
    <scope>NUCLEOTIDE SEQUENCE [LARGE SCALE GENOMIC DNA]</scope>
    <source>
        <strain evidence="1 2">DSM 15283</strain>
    </source>
</reference>
<dbReference type="EMBL" id="FOTQ01000004">
    <property type="protein sequence ID" value="SFM17185.1"/>
    <property type="molecule type" value="Genomic_DNA"/>
</dbReference>
<dbReference type="SUPFAM" id="SSF52540">
    <property type="entry name" value="P-loop containing nucleoside triphosphate hydrolases"/>
    <property type="match status" value="1"/>
</dbReference>
<sequence>MASELFGPDMSSLADYVRYSARLRAAMTPHVTGLLRAGVSVVLDFGANTLESRAWLHDILKDSGCPHVLHYLDVPTETCRARLRIRNASGTHPFSVSEEQFEHITRHFVAPSLDENFNITTYTFE</sequence>
<name>A0A1I4NPA0_9RHOB</name>
<evidence type="ECO:0000313" key="2">
    <source>
        <dbReference type="Proteomes" id="UP000199144"/>
    </source>
</evidence>
<protein>
    <submittedName>
        <fullName evidence="1">AAA domain-containing protein</fullName>
    </submittedName>
</protein>
<dbReference type="Gene3D" id="3.40.50.300">
    <property type="entry name" value="P-loop containing nucleotide triphosphate hydrolases"/>
    <property type="match status" value="1"/>
</dbReference>
<gene>
    <name evidence="1" type="ORF">SAMN04488042_104293</name>
</gene>
<dbReference type="InterPro" id="IPR027417">
    <property type="entry name" value="P-loop_NTPase"/>
</dbReference>
<dbReference type="Pfam" id="PF13671">
    <property type="entry name" value="AAA_33"/>
    <property type="match status" value="1"/>
</dbReference>
<dbReference type="AlphaFoldDB" id="A0A1I4NPA0"/>
<accession>A0A1I4NPA0</accession>
<organism evidence="1 2">
    <name type="scientific">Shimia aestuarii</name>
    <dbReference type="NCBI Taxonomy" id="254406"/>
    <lineage>
        <taxon>Bacteria</taxon>
        <taxon>Pseudomonadati</taxon>
        <taxon>Pseudomonadota</taxon>
        <taxon>Alphaproteobacteria</taxon>
        <taxon>Rhodobacterales</taxon>
        <taxon>Roseobacteraceae</taxon>
    </lineage>
</organism>
<keyword evidence="2" id="KW-1185">Reference proteome</keyword>
<dbReference type="Proteomes" id="UP000199144">
    <property type="component" value="Unassembled WGS sequence"/>
</dbReference>
<evidence type="ECO:0000313" key="1">
    <source>
        <dbReference type="EMBL" id="SFM17185.1"/>
    </source>
</evidence>